<protein>
    <submittedName>
        <fullName evidence="2">Uncharacterized protein</fullName>
    </submittedName>
</protein>
<organism evidence="2 3">
    <name type="scientific">Didymella exigua CBS 183.55</name>
    <dbReference type="NCBI Taxonomy" id="1150837"/>
    <lineage>
        <taxon>Eukaryota</taxon>
        <taxon>Fungi</taxon>
        <taxon>Dikarya</taxon>
        <taxon>Ascomycota</taxon>
        <taxon>Pezizomycotina</taxon>
        <taxon>Dothideomycetes</taxon>
        <taxon>Pleosporomycetidae</taxon>
        <taxon>Pleosporales</taxon>
        <taxon>Pleosporineae</taxon>
        <taxon>Didymellaceae</taxon>
        <taxon>Didymella</taxon>
    </lineage>
</organism>
<dbReference type="GeneID" id="54345386"/>
<evidence type="ECO:0000256" key="1">
    <source>
        <dbReference type="SAM" id="MobiDB-lite"/>
    </source>
</evidence>
<evidence type="ECO:0000313" key="3">
    <source>
        <dbReference type="Proteomes" id="UP000800082"/>
    </source>
</evidence>
<dbReference type="OrthoDB" id="3785820at2759"/>
<feature type="region of interest" description="Disordered" evidence="1">
    <location>
        <begin position="64"/>
        <end position="86"/>
    </location>
</feature>
<feature type="region of interest" description="Disordered" evidence="1">
    <location>
        <begin position="1"/>
        <end position="25"/>
    </location>
</feature>
<evidence type="ECO:0000313" key="2">
    <source>
        <dbReference type="EMBL" id="KAF1928084.1"/>
    </source>
</evidence>
<dbReference type="Proteomes" id="UP000800082">
    <property type="component" value="Unassembled WGS sequence"/>
</dbReference>
<dbReference type="AlphaFoldDB" id="A0A6A5RM62"/>
<sequence>MHSMYRSQQAGRPFPAPSMSLSQRSKFQAPVKGLFYSSAYSGTRPSQATRPTSSPLLQHDAVATRKPALKGHGPAQYTLDNGPRDEPGTAAYYDSWTFRRKVKEGCTIVPRQAIEAGECLDDSADEDFIKKPKHTDERWSLVMVFSRTSVRRASTQRKVNERMQRSNRRMKFMRNLEKTKPLFKWD</sequence>
<dbReference type="EMBL" id="ML978970">
    <property type="protein sequence ID" value="KAF1928084.1"/>
    <property type="molecule type" value="Genomic_DNA"/>
</dbReference>
<accession>A0A6A5RM62</accession>
<proteinExistence type="predicted"/>
<keyword evidence="3" id="KW-1185">Reference proteome</keyword>
<name>A0A6A5RM62_9PLEO</name>
<feature type="compositionally biased region" description="Polar residues" evidence="1">
    <location>
        <begin position="1"/>
        <end position="10"/>
    </location>
</feature>
<gene>
    <name evidence="2" type="ORF">M421DRAFT_167349</name>
</gene>
<dbReference type="RefSeq" id="XP_033448336.1">
    <property type="nucleotide sequence ID" value="XM_033587740.1"/>
</dbReference>
<reference evidence="2" key="1">
    <citation type="journal article" date="2020" name="Stud. Mycol.">
        <title>101 Dothideomycetes genomes: a test case for predicting lifestyles and emergence of pathogens.</title>
        <authorList>
            <person name="Haridas S."/>
            <person name="Albert R."/>
            <person name="Binder M."/>
            <person name="Bloem J."/>
            <person name="Labutti K."/>
            <person name="Salamov A."/>
            <person name="Andreopoulos B."/>
            <person name="Baker S."/>
            <person name="Barry K."/>
            <person name="Bills G."/>
            <person name="Bluhm B."/>
            <person name="Cannon C."/>
            <person name="Castanera R."/>
            <person name="Culley D."/>
            <person name="Daum C."/>
            <person name="Ezra D."/>
            <person name="Gonzalez J."/>
            <person name="Henrissat B."/>
            <person name="Kuo A."/>
            <person name="Liang C."/>
            <person name="Lipzen A."/>
            <person name="Lutzoni F."/>
            <person name="Magnuson J."/>
            <person name="Mondo S."/>
            <person name="Nolan M."/>
            <person name="Ohm R."/>
            <person name="Pangilinan J."/>
            <person name="Park H.-J."/>
            <person name="Ramirez L."/>
            <person name="Alfaro M."/>
            <person name="Sun H."/>
            <person name="Tritt A."/>
            <person name="Yoshinaga Y."/>
            <person name="Zwiers L.-H."/>
            <person name="Turgeon B."/>
            <person name="Goodwin S."/>
            <person name="Spatafora J."/>
            <person name="Crous P."/>
            <person name="Grigoriev I."/>
        </authorList>
    </citation>
    <scope>NUCLEOTIDE SEQUENCE</scope>
    <source>
        <strain evidence="2">CBS 183.55</strain>
    </source>
</reference>